<feature type="transmembrane region" description="Helical" evidence="1">
    <location>
        <begin position="79"/>
        <end position="98"/>
    </location>
</feature>
<organism evidence="2 3">
    <name type="scientific">Lentiprolixibacter aurantiacus</name>
    <dbReference type="NCBI Taxonomy" id="2993939"/>
    <lineage>
        <taxon>Bacteria</taxon>
        <taxon>Pseudomonadati</taxon>
        <taxon>Bacteroidota</taxon>
        <taxon>Flavobacteriia</taxon>
        <taxon>Flavobacteriales</taxon>
        <taxon>Flavobacteriaceae</taxon>
        <taxon>Lentiprolixibacter</taxon>
    </lineage>
</organism>
<feature type="transmembrane region" description="Helical" evidence="1">
    <location>
        <begin position="38"/>
        <end position="59"/>
    </location>
</feature>
<comment type="caution">
    <text evidence="2">The sequence shown here is derived from an EMBL/GenBank/DDBJ whole genome shotgun (WGS) entry which is preliminary data.</text>
</comment>
<accession>A0AAE3SP97</accession>
<protein>
    <recommendedName>
        <fullName evidence="4">Beta-carotene 15,15'-monooxygenase</fullName>
    </recommendedName>
</protein>
<gene>
    <name evidence="2" type="ORF">OO016_10275</name>
</gene>
<dbReference type="RefSeq" id="WP_266013293.1">
    <property type="nucleotide sequence ID" value="NZ_JAPFQP010000003.1"/>
</dbReference>
<dbReference type="Proteomes" id="UP001207116">
    <property type="component" value="Unassembled WGS sequence"/>
</dbReference>
<keyword evidence="3" id="KW-1185">Reference proteome</keyword>
<keyword evidence="1" id="KW-0472">Membrane</keyword>
<dbReference type="AlphaFoldDB" id="A0AAE3SP97"/>
<evidence type="ECO:0008006" key="4">
    <source>
        <dbReference type="Google" id="ProtNLM"/>
    </source>
</evidence>
<keyword evidence="1" id="KW-0812">Transmembrane</keyword>
<proteinExistence type="predicted"/>
<feature type="transmembrane region" description="Helical" evidence="1">
    <location>
        <begin position="126"/>
        <end position="146"/>
    </location>
</feature>
<evidence type="ECO:0000313" key="3">
    <source>
        <dbReference type="Proteomes" id="UP001207116"/>
    </source>
</evidence>
<name>A0AAE3SP97_9FLAO</name>
<evidence type="ECO:0000313" key="2">
    <source>
        <dbReference type="EMBL" id="MCX2719986.1"/>
    </source>
</evidence>
<feature type="transmembrane region" description="Helical" evidence="1">
    <location>
        <begin position="166"/>
        <end position="191"/>
    </location>
</feature>
<evidence type="ECO:0000256" key="1">
    <source>
        <dbReference type="SAM" id="Phobius"/>
    </source>
</evidence>
<dbReference type="EMBL" id="JAPFQP010000003">
    <property type="protein sequence ID" value="MCX2719986.1"/>
    <property type="molecule type" value="Genomic_DNA"/>
</dbReference>
<sequence>MMDELDLLKKDWQSREKDLPRLSYEKIYKMIRKKSSSIVKWIFFISVMEFVFWAAINLINYSEESRELEKQWHIQNLSTALTVINYVVLIYFIVRFYLNYKQITITDSSRKLMKSILKVKRTVTQYVWFNIGIFCVSLVMLLYGSLTYGEESEKIMAAAEAAGNQILFWVMLIGLCVIIIGIILLLIWLFYRLLYGILLKRLRQNYAELKKLEF</sequence>
<reference evidence="2" key="1">
    <citation type="submission" date="2022-11" db="EMBL/GenBank/DDBJ databases">
        <title>The characterization of three novel Bacteroidetes species and genomic analysis of their roles in tidal elemental geochemical cycles.</title>
        <authorList>
            <person name="Ma K.-J."/>
        </authorList>
    </citation>
    <scope>NUCLEOTIDE SEQUENCE</scope>
    <source>
        <strain evidence="2">M415</strain>
    </source>
</reference>
<keyword evidence="1" id="KW-1133">Transmembrane helix</keyword>